<protein>
    <submittedName>
        <fullName evidence="1">DNA transfer in the process of conjugation and F pilus assembly protein</fullName>
    </submittedName>
</protein>
<dbReference type="STRING" id="653733.Selin_1433"/>
<dbReference type="CDD" id="cd01127">
    <property type="entry name" value="TrwB_TraG_TraD_VirD4"/>
    <property type="match status" value="1"/>
</dbReference>
<proteinExistence type="predicted"/>
<dbReference type="SUPFAM" id="SSF52540">
    <property type="entry name" value="P-loop containing nucleoside triphosphate hydrolases"/>
    <property type="match status" value="1"/>
</dbReference>
<dbReference type="EMBL" id="CP002432">
    <property type="protein sequence ID" value="ADU66167.1"/>
    <property type="molecule type" value="Genomic_DNA"/>
</dbReference>
<organism evidence="1 2">
    <name type="scientific">Desulfurispirillum indicum (strain ATCC BAA-1389 / DSM 22839 / S5)</name>
    <dbReference type="NCBI Taxonomy" id="653733"/>
    <lineage>
        <taxon>Bacteria</taxon>
        <taxon>Pseudomonadati</taxon>
        <taxon>Chrysiogenota</taxon>
        <taxon>Chrysiogenia</taxon>
        <taxon>Chrysiogenales</taxon>
        <taxon>Chrysiogenaceae</taxon>
        <taxon>Desulfurispirillum</taxon>
    </lineage>
</organism>
<keyword evidence="2" id="KW-1185">Reference proteome</keyword>
<dbReference type="PANTHER" id="PTHR30121">
    <property type="entry name" value="UNCHARACTERIZED PROTEIN YJGR-RELATED"/>
    <property type="match status" value="1"/>
</dbReference>
<evidence type="ECO:0000313" key="1">
    <source>
        <dbReference type="EMBL" id="ADU66167.1"/>
    </source>
</evidence>
<evidence type="ECO:0000313" key="2">
    <source>
        <dbReference type="Proteomes" id="UP000002572"/>
    </source>
</evidence>
<dbReference type="Proteomes" id="UP000002572">
    <property type="component" value="Chromosome"/>
</dbReference>
<sequence>MFSKFRKDRPLYLGDGVSLSKQHKPLRISIDQKHRSGHFWCFGTTRSGKTRLIDGMIEQDIRAGRNIGFIDPKGDMEILAKIIQVARETGRMDDLIIIDPFFPDISARLNPLKHWSIIEELVGHTVAGIEVGREPFFFNVSYELTLVVVQALTLIAEADNTKALWNFEFLKNQISRLDLTELHNSVSHLDSDEARQIARDIRAILSNPPDYYGKVASSLRVALTELSQGAVGYILGQTTDENRILDRLYSGKGVIFVVRLASMMTRKASYTLGKVIISMIQAYVGRLFLSGQKLNPELCLYIDEAHNVLYQGIDDLFAKAGGAGCWVHGFCQSYNQLVAALKDRSLADSIMDNINTKMFLRVPDPITAKYGLEHFGNIRKFLPILSSDGHFSMREAEEALLQPDTLQKLQPRQFYMTTYSGAYKGITLPCEESYVKLKFPGSDASESVLTHDNTDSRGEG</sequence>
<dbReference type="Gene3D" id="3.40.50.300">
    <property type="entry name" value="P-loop containing nucleotide triphosphate hydrolases"/>
    <property type="match status" value="2"/>
</dbReference>
<dbReference type="InterPro" id="IPR051162">
    <property type="entry name" value="T4SS_component"/>
</dbReference>
<reference evidence="1 2" key="1">
    <citation type="submission" date="2010-12" db="EMBL/GenBank/DDBJ databases">
        <title>Complete sequence of Desulfurispirillum indicum S5.</title>
        <authorList>
            <consortium name="US DOE Joint Genome Institute"/>
            <person name="Lucas S."/>
            <person name="Copeland A."/>
            <person name="Lapidus A."/>
            <person name="Cheng J.-F."/>
            <person name="Goodwin L."/>
            <person name="Pitluck S."/>
            <person name="Chertkov O."/>
            <person name="Held B."/>
            <person name="Detter J.C."/>
            <person name="Han C."/>
            <person name="Tapia R."/>
            <person name="Land M."/>
            <person name="Hauser L."/>
            <person name="Kyrpides N."/>
            <person name="Ivanova N."/>
            <person name="Mikhailova N."/>
            <person name="Haggblom M."/>
            <person name="Rauschenbach I."/>
            <person name="Bini E."/>
            <person name="Woyke T."/>
        </authorList>
    </citation>
    <scope>NUCLEOTIDE SEQUENCE [LARGE SCALE GENOMIC DNA]</scope>
    <source>
        <strain evidence="2">ATCC BAA-1389 / DSM 22839 / S5</strain>
    </source>
</reference>
<dbReference type="GO" id="GO:0016020">
    <property type="term" value="C:membrane"/>
    <property type="evidence" value="ECO:0007669"/>
    <property type="project" value="InterPro"/>
</dbReference>
<dbReference type="Pfam" id="PF02534">
    <property type="entry name" value="T4SS-DNA_transf"/>
    <property type="match status" value="1"/>
</dbReference>
<gene>
    <name evidence="1" type="ordered locus">Selin_1433</name>
</gene>
<dbReference type="InParanoid" id="E6W6D1"/>
<dbReference type="eggNOG" id="COG3505">
    <property type="taxonomic scope" value="Bacteria"/>
</dbReference>
<dbReference type="InterPro" id="IPR027417">
    <property type="entry name" value="P-loop_NTPase"/>
</dbReference>
<dbReference type="KEGG" id="din:Selin_1433"/>
<dbReference type="PANTHER" id="PTHR30121:SF6">
    <property type="entry name" value="SLR6007 PROTEIN"/>
    <property type="match status" value="1"/>
</dbReference>
<dbReference type="InterPro" id="IPR003688">
    <property type="entry name" value="TraG/VirD4"/>
</dbReference>
<dbReference type="HOGENOM" id="CLU_043809_0_0_0"/>
<accession>E6W6D1</accession>
<dbReference type="AlphaFoldDB" id="E6W6D1"/>
<dbReference type="RefSeq" id="WP_013506048.1">
    <property type="nucleotide sequence ID" value="NC_014836.1"/>
</dbReference>
<name>E6W6D1_DESIS</name>